<dbReference type="Pfam" id="PF00291">
    <property type="entry name" value="PALP"/>
    <property type="match status" value="1"/>
</dbReference>
<dbReference type="CDD" id="cd04608">
    <property type="entry name" value="CBS_pair_CBS"/>
    <property type="match status" value="1"/>
</dbReference>
<evidence type="ECO:0000259" key="10">
    <source>
        <dbReference type="PROSITE" id="PS51371"/>
    </source>
</evidence>
<comment type="similarity">
    <text evidence="3">Belongs to the cysteine synthase/cystathionine beta-synthase family.</text>
</comment>
<dbReference type="InterPro" id="IPR000644">
    <property type="entry name" value="CBS_dom"/>
</dbReference>
<dbReference type="FunFam" id="3.10.580.10:FF:000077">
    <property type="entry name" value="Cystathionine beta-synthase"/>
    <property type="match status" value="1"/>
</dbReference>
<evidence type="ECO:0000256" key="4">
    <source>
        <dbReference type="ARBA" id="ARBA00012681"/>
    </source>
</evidence>
<comment type="catalytic activity">
    <reaction evidence="6">
        <text>O-acetyl-L-serine + hydrogen sulfide = L-cysteine + acetate</text>
        <dbReference type="Rhea" id="RHEA:14829"/>
        <dbReference type="ChEBI" id="CHEBI:29919"/>
        <dbReference type="ChEBI" id="CHEBI:30089"/>
        <dbReference type="ChEBI" id="CHEBI:35235"/>
        <dbReference type="ChEBI" id="CHEBI:58340"/>
        <dbReference type="EC" id="2.5.1.47"/>
    </reaction>
</comment>
<dbReference type="CDD" id="cd01561">
    <property type="entry name" value="CBS_like"/>
    <property type="match status" value="1"/>
</dbReference>
<comment type="cofactor">
    <cofactor evidence="1">
        <name>pyridoxal 5'-phosphate</name>
        <dbReference type="ChEBI" id="CHEBI:597326"/>
    </cofactor>
</comment>
<dbReference type="Gene3D" id="3.10.580.10">
    <property type="entry name" value="CBS-domain"/>
    <property type="match status" value="1"/>
</dbReference>
<feature type="domain" description="CBS" evidence="10">
    <location>
        <begin position="339"/>
        <end position="396"/>
    </location>
</feature>
<evidence type="ECO:0000256" key="2">
    <source>
        <dbReference type="ARBA" id="ARBA00004962"/>
    </source>
</evidence>
<gene>
    <name evidence="11" type="ORF">G3W62_06680</name>
</gene>
<sequence>MAIHSSVLELIGNTPIVKAQRLDTGVCELFLKLEANNPGGSIKDRIGLSMIEAAEQRGDLKPGATLVEGTAGNTGLGLALVAQQKGYQLILVVPDKMSREKIFNLKAMGANVVLTRSDVAKGHPEYYQDLAARIAAETPGAYFINQFGNPDNPAAHEFGTGPEILAQMGGQLDAIVFGCGSSGTMTGLSRAFASASSHTELVLADPVGSILTQYIEEGTVSEKSGSWLVEGIGEDFLPDISDFSRVKKAYSISDAESFHTARELLAKEGILGGSSTGTLLAAALKYCREQTTPKRVLVFVCDTGNKYLSKMYNDYWMLDNGFLERPQHGDLRDLILRPYNKRDTVVVGPKDLLTTAYQRMKLYDVSQLPVIDEGELVGIVDESDVLLHVYGDEARFRDPISTAMVSKLDRLDVASPIEALLPVFDRGQVAIVMDGTQFLGLITRIDLLNYLRRRVQ</sequence>
<accession>A0A6B3KDD4</accession>
<dbReference type="Gene3D" id="3.40.50.1100">
    <property type="match status" value="2"/>
</dbReference>
<organism evidence="11">
    <name type="scientific">Xanthomonas euvesicatoria</name>
    <dbReference type="NCBI Taxonomy" id="456327"/>
    <lineage>
        <taxon>Bacteria</taxon>
        <taxon>Pseudomonadati</taxon>
        <taxon>Pseudomonadota</taxon>
        <taxon>Gammaproteobacteria</taxon>
        <taxon>Lysobacterales</taxon>
        <taxon>Lysobacteraceae</taxon>
        <taxon>Xanthomonas</taxon>
    </lineage>
</organism>
<dbReference type="InterPro" id="IPR050214">
    <property type="entry name" value="Cys_Synth/Cystath_Beta-Synth"/>
</dbReference>
<dbReference type="PANTHER" id="PTHR10314">
    <property type="entry name" value="CYSTATHIONINE BETA-SYNTHASE"/>
    <property type="match status" value="1"/>
</dbReference>
<dbReference type="FunFam" id="3.40.50.1100:FF:000003">
    <property type="entry name" value="Cystathionine beta-synthase"/>
    <property type="match status" value="1"/>
</dbReference>
<dbReference type="OMA" id="GYKCLII"/>
<proteinExistence type="inferred from homology"/>
<dbReference type="EMBL" id="JAAGYV010000030">
    <property type="protein sequence ID" value="NEK72475.1"/>
    <property type="molecule type" value="Genomic_DNA"/>
</dbReference>
<name>A0A6B3KDD4_XANEU</name>
<dbReference type="InterPro" id="IPR036052">
    <property type="entry name" value="TrpB-like_PALP_sf"/>
</dbReference>
<dbReference type="SUPFAM" id="SSF54631">
    <property type="entry name" value="CBS-domain pair"/>
    <property type="match status" value="1"/>
</dbReference>
<evidence type="ECO:0000256" key="3">
    <source>
        <dbReference type="ARBA" id="ARBA00007103"/>
    </source>
</evidence>
<reference evidence="11" key="1">
    <citation type="submission" date="2019-11" db="EMBL/GenBank/DDBJ databases">
        <title>Genome-resolved metagenomics to study the prevalence of co-infection and intraspecific heterogeneity among plant pathogen metapopulations.</title>
        <authorList>
            <person name="Newberry E."/>
            <person name="Bhandari R."/>
            <person name="Kemble J."/>
            <person name="Sikora E."/>
            <person name="Potnis N."/>
        </authorList>
    </citation>
    <scope>NUCLEOTIDE SEQUENCE</scope>
    <source>
        <strain evidence="11">Xe_Pep_Tuscaloosa_18b</strain>
    </source>
</reference>
<dbReference type="Pfam" id="PF00571">
    <property type="entry name" value="CBS"/>
    <property type="match status" value="1"/>
</dbReference>
<evidence type="ECO:0000256" key="5">
    <source>
        <dbReference type="ARBA" id="ARBA00022898"/>
    </source>
</evidence>
<evidence type="ECO:0000313" key="11">
    <source>
        <dbReference type="EMBL" id="NEK72475.1"/>
    </source>
</evidence>
<dbReference type="FunFam" id="3.40.50.1100:FF:000118">
    <property type="entry name" value="Related to CYS4-cystathionine beta-synthase"/>
    <property type="match status" value="1"/>
</dbReference>
<dbReference type="GO" id="GO:0006535">
    <property type="term" value="P:cysteine biosynthetic process from serine"/>
    <property type="evidence" value="ECO:0007669"/>
    <property type="project" value="InterPro"/>
</dbReference>
<dbReference type="InterPro" id="IPR046353">
    <property type="entry name" value="CBS_C"/>
</dbReference>
<evidence type="ECO:0000256" key="6">
    <source>
        <dbReference type="ARBA" id="ARBA00047931"/>
    </source>
</evidence>
<dbReference type="AlphaFoldDB" id="A0A6B3KDD4"/>
<dbReference type="SUPFAM" id="SSF53686">
    <property type="entry name" value="Tryptophan synthase beta subunit-like PLP-dependent enzymes"/>
    <property type="match status" value="1"/>
</dbReference>
<dbReference type="InterPro" id="IPR001926">
    <property type="entry name" value="TrpB-like_PALP"/>
</dbReference>
<evidence type="ECO:0000256" key="7">
    <source>
        <dbReference type="ARBA" id="ARBA00072081"/>
    </source>
</evidence>
<comment type="pathway">
    <text evidence="2">Amino-acid biosynthesis; L-cysteine biosynthesis; L-cysteine from L-serine: step 2/2.</text>
</comment>
<keyword evidence="5" id="KW-0663">Pyridoxal phosphate</keyword>
<comment type="caution">
    <text evidence="11">The sequence shown here is derived from an EMBL/GenBank/DDBJ whole genome shotgun (WGS) entry which is preliminary data.</text>
</comment>
<dbReference type="PROSITE" id="PS51371">
    <property type="entry name" value="CBS"/>
    <property type="match status" value="1"/>
</dbReference>
<dbReference type="InterPro" id="IPR046342">
    <property type="entry name" value="CBS_dom_sf"/>
</dbReference>
<dbReference type="RefSeq" id="WP_011348628.1">
    <property type="nucleotide sequence ID" value="NZ_CP018467.1"/>
</dbReference>
<protein>
    <recommendedName>
        <fullName evidence="7">Cysteine synthase B</fullName>
        <ecNumber evidence="4">2.5.1.47</ecNumber>
    </recommendedName>
    <alternativeName>
        <fullName evidence="8">O-acetylserine (thiol)-lyase B</fullName>
    </alternativeName>
    <alternativeName>
        <fullName evidence="9">O-acetylserine sulfhydrylase B</fullName>
    </alternativeName>
</protein>
<dbReference type="EC" id="2.5.1.47" evidence="4"/>
<dbReference type="SMART" id="SM00116">
    <property type="entry name" value="CBS"/>
    <property type="match status" value="1"/>
</dbReference>
<evidence type="ECO:0000256" key="9">
    <source>
        <dbReference type="ARBA" id="ARBA00079153"/>
    </source>
</evidence>
<dbReference type="PROSITE" id="PS00901">
    <property type="entry name" value="CYS_SYNTHASE"/>
    <property type="match status" value="1"/>
</dbReference>
<evidence type="ECO:0000256" key="8">
    <source>
        <dbReference type="ARBA" id="ARBA00078257"/>
    </source>
</evidence>
<dbReference type="InterPro" id="IPR001216">
    <property type="entry name" value="P-phosphate_BS"/>
</dbReference>
<dbReference type="GO" id="GO:0004124">
    <property type="term" value="F:cysteine synthase activity"/>
    <property type="evidence" value="ECO:0007669"/>
    <property type="project" value="UniProtKB-EC"/>
</dbReference>
<evidence type="ECO:0000256" key="1">
    <source>
        <dbReference type="ARBA" id="ARBA00001933"/>
    </source>
</evidence>